<dbReference type="Gene3D" id="3.30.360.10">
    <property type="entry name" value="Dihydrodipicolinate Reductase, domain 2"/>
    <property type="match status" value="1"/>
</dbReference>
<dbReference type="InterPro" id="IPR000683">
    <property type="entry name" value="Gfo/Idh/MocA-like_OxRdtase_N"/>
</dbReference>
<dbReference type="SUPFAM" id="SSF55347">
    <property type="entry name" value="Glyceraldehyde-3-phosphate dehydrogenase-like, C-terminal domain"/>
    <property type="match status" value="1"/>
</dbReference>
<dbReference type="RefSeq" id="WP_097193474.1">
    <property type="nucleotide sequence ID" value="NZ_OBQI01000001.1"/>
</dbReference>
<dbReference type="Pfam" id="PF01408">
    <property type="entry name" value="GFO_IDH_MocA"/>
    <property type="match status" value="1"/>
</dbReference>
<dbReference type="EMBL" id="OBQI01000001">
    <property type="protein sequence ID" value="SOC46987.1"/>
    <property type="molecule type" value="Genomic_DNA"/>
</dbReference>
<dbReference type="PANTHER" id="PTHR43377:SF1">
    <property type="entry name" value="BILIVERDIN REDUCTASE A"/>
    <property type="match status" value="1"/>
</dbReference>
<dbReference type="InterPro" id="IPR051450">
    <property type="entry name" value="Gfo/Idh/MocA_Oxidoreductases"/>
</dbReference>
<reference evidence="4" key="1">
    <citation type="submission" date="2017-08" db="EMBL/GenBank/DDBJ databases">
        <authorList>
            <person name="Varghese N."/>
            <person name="Submissions S."/>
        </authorList>
    </citation>
    <scope>NUCLEOTIDE SEQUENCE [LARGE SCALE GENOMIC DNA]</scope>
    <source>
        <strain evidence="4">DSM 4725</strain>
    </source>
</reference>
<feature type="domain" description="Gfo/Idh/MocA-like oxidoreductase N-terminal" evidence="1">
    <location>
        <begin position="6"/>
        <end position="118"/>
    </location>
</feature>
<evidence type="ECO:0000259" key="2">
    <source>
        <dbReference type="Pfam" id="PF22725"/>
    </source>
</evidence>
<organism evidence="3 4">
    <name type="scientific">Blastococcus aggregatus</name>
    <dbReference type="NCBI Taxonomy" id="38502"/>
    <lineage>
        <taxon>Bacteria</taxon>
        <taxon>Bacillati</taxon>
        <taxon>Actinomycetota</taxon>
        <taxon>Actinomycetes</taxon>
        <taxon>Geodermatophilales</taxon>
        <taxon>Geodermatophilaceae</taxon>
        <taxon>Blastococcus</taxon>
    </lineage>
</organism>
<dbReference type="Pfam" id="PF22725">
    <property type="entry name" value="GFO_IDH_MocA_C3"/>
    <property type="match status" value="1"/>
</dbReference>
<evidence type="ECO:0000313" key="4">
    <source>
        <dbReference type="Proteomes" id="UP000219435"/>
    </source>
</evidence>
<sequence length="321" mass="33732">MAGPAVAVVGAGAMGALHARVVQSSARSELAVVVEPHEELGRAVSERYGARWAPDLSGLTGVDAVIVAASTSAHHAIALDVIASGLPLLVEKPMADSLAHSEEIVAAAAAADVPLMCGLLERYNSAVVTAARLTRDPVHISAQRLSPYAPRIPTGVAWDLLVHDVDITLRLMGAAPRSVEAQFGYFHPASPSGAEDLAEVQLTFPDGQLAALSASRIGQRKIRSMTITEVDRSIEVDLLRQAVTIYRHVANEPATDDGLGYRQQTVIEIPMMAPLGEPLAAQLSHFVDLVEGSADSEVERAGILPAHRVVARALDAATARA</sequence>
<keyword evidence="4" id="KW-1185">Reference proteome</keyword>
<accession>A0A285UZ99</accession>
<feature type="domain" description="GFO/IDH/MocA-like oxidoreductase" evidence="2">
    <location>
        <begin position="153"/>
        <end position="220"/>
    </location>
</feature>
<dbReference type="PANTHER" id="PTHR43377">
    <property type="entry name" value="BILIVERDIN REDUCTASE A"/>
    <property type="match status" value="1"/>
</dbReference>
<name>A0A285UZ99_9ACTN</name>
<protein>
    <submittedName>
        <fullName evidence="3">Predicted dehydrogenase</fullName>
    </submittedName>
</protein>
<gene>
    <name evidence="3" type="ORF">SAMN05660748_0560</name>
</gene>
<dbReference type="Gene3D" id="3.40.50.720">
    <property type="entry name" value="NAD(P)-binding Rossmann-like Domain"/>
    <property type="match status" value="1"/>
</dbReference>
<dbReference type="SUPFAM" id="SSF51735">
    <property type="entry name" value="NAD(P)-binding Rossmann-fold domains"/>
    <property type="match status" value="1"/>
</dbReference>
<dbReference type="AlphaFoldDB" id="A0A285UZ99"/>
<dbReference type="InterPro" id="IPR055170">
    <property type="entry name" value="GFO_IDH_MocA-like_dom"/>
</dbReference>
<evidence type="ECO:0000259" key="1">
    <source>
        <dbReference type="Pfam" id="PF01408"/>
    </source>
</evidence>
<dbReference type="Proteomes" id="UP000219435">
    <property type="component" value="Unassembled WGS sequence"/>
</dbReference>
<dbReference type="OrthoDB" id="179913at2"/>
<dbReference type="InterPro" id="IPR036291">
    <property type="entry name" value="NAD(P)-bd_dom_sf"/>
</dbReference>
<dbReference type="GO" id="GO:0000166">
    <property type="term" value="F:nucleotide binding"/>
    <property type="evidence" value="ECO:0007669"/>
    <property type="project" value="InterPro"/>
</dbReference>
<proteinExistence type="predicted"/>
<evidence type="ECO:0000313" key="3">
    <source>
        <dbReference type="EMBL" id="SOC46987.1"/>
    </source>
</evidence>